<evidence type="ECO:0000256" key="1">
    <source>
        <dbReference type="SAM" id="Phobius"/>
    </source>
</evidence>
<proteinExistence type="predicted"/>
<evidence type="ECO:0000313" key="3">
    <source>
        <dbReference type="Proteomes" id="UP000033866"/>
    </source>
</evidence>
<protein>
    <submittedName>
        <fullName evidence="2">Uncharacterized protein</fullName>
    </submittedName>
</protein>
<keyword evidence="1" id="KW-0812">Transmembrane</keyword>
<accession>A0A0G0BNC5</accession>
<dbReference type="AlphaFoldDB" id="A0A0G0BNC5"/>
<gene>
    <name evidence="2" type="ORF">UR61_C0032G0005</name>
</gene>
<reference evidence="2 3" key="1">
    <citation type="journal article" date="2015" name="Nature">
        <title>rRNA introns, odd ribosomes, and small enigmatic genomes across a large radiation of phyla.</title>
        <authorList>
            <person name="Brown C.T."/>
            <person name="Hug L.A."/>
            <person name="Thomas B.C."/>
            <person name="Sharon I."/>
            <person name="Castelle C.J."/>
            <person name="Singh A."/>
            <person name="Wilkins M.J."/>
            <person name="Williams K.H."/>
            <person name="Banfield J.F."/>
        </authorList>
    </citation>
    <scope>NUCLEOTIDE SEQUENCE [LARGE SCALE GENOMIC DNA]</scope>
</reference>
<dbReference type="Proteomes" id="UP000033866">
    <property type="component" value="Unassembled WGS sequence"/>
</dbReference>
<sequence length="109" mass="12782">MKTILLLLTFIVAINVNSKAQWEYRAYSKKSTYNFKKDLNITAPIAIMIGGFTYNEINLHSDEFAGYTDKQRNQTMLTGYLLTAILSTGTHYIWKGIQNKKHHRRFFYH</sequence>
<keyword evidence="1" id="KW-0472">Membrane</keyword>
<name>A0A0G0BNC5_9BACT</name>
<evidence type="ECO:0000313" key="2">
    <source>
        <dbReference type="EMBL" id="KKP65121.1"/>
    </source>
</evidence>
<keyword evidence="1" id="KW-1133">Transmembrane helix</keyword>
<organism evidence="2 3">
    <name type="scientific">candidate division WS6 bacterium GW2011_GWE1_34_7</name>
    <dbReference type="NCBI Taxonomy" id="1619093"/>
    <lineage>
        <taxon>Bacteria</taxon>
        <taxon>Candidatus Dojkabacteria</taxon>
    </lineage>
</organism>
<feature type="transmembrane region" description="Helical" evidence="1">
    <location>
        <begin position="77"/>
        <end position="94"/>
    </location>
</feature>
<dbReference type="EMBL" id="LBPV01000032">
    <property type="protein sequence ID" value="KKP65121.1"/>
    <property type="molecule type" value="Genomic_DNA"/>
</dbReference>
<comment type="caution">
    <text evidence="2">The sequence shown here is derived from an EMBL/GenBank/DDBJ whole genome shotgun (WGS) entry which is preliminary data.</text>
</comment>